<keyword evidence="1" id="KW-0732">Signal</keyword>
<feature type="signal peptide" evidence="1">
    <location>
        <begin position="1"/>
        <end position="24"/>
    </location>
</feature>
<dbReference type="EMBL" id="FOEG01000002">
    <property type="protein sequence ID" value="SEO69658.1"/>
    <property type="molecule type" value="Genomic_DNA"/>
</dbReference>
<dbReference type="Pfam" id="PF12836">
    <property type="entry name" value="HHH_3"/>
    <property type="match status" value="1"/>
</dbReference>
<dbReference type="GO" id="GO:0015627">
    <property type="term" value="C:type II protein secretion system complex"/>
    <property type="evidence" value="ECO:0007669"/>
    <property type="project" value="TreeGrafter"/>
</dbReference>
<gene>
    <name evidence="2" type="ORF">SAMN04488052_102240</name>
</gene>
<dbReference type="InterPro" id="IPR010994">
    <property type="entry name" value="RuvA_2-like"/>
</dbReference>
<name>A0A1H8RU16_9GAMM</name>
<dbReference type="SUPFAM" id="SSF47781">
    <property type="entry name" value="RuvA domain 2-like"/>
    <property type="match status" value="1"/>
</dbReference>
<accession>A0A1H8RU16</accession>
<dbReference type="PANTHER" id="PTHR21180">
    <property type="entry name" value="ENDONUCLEASE/EXONUCLEASE/PHOSPHATASE FAMILY DOMAIN-CONTAINING PROTEIN 1"/>
    <property type="match status" value="1"/>
</dbReference>
<dbReference type="PANTHER" id="PTHR21180:SF32">
    <property type="entry name" value="ENDONUCLEASE_EXONUCLEASE_PHOSPHATASE FAMILY DOMAIN-CONTAINING PROTEIN 1"/>
    <property type="match status" value="1"/>
</dbReference>
<evidence type="ECO:0000256" key="1">
    <source>
        <dbReference type="SAM" id="SignalP"/>
    </source>
</evidence>
<proteinExistence type="predicted"/>
<dbReference type="RefSeq" id="WP_091640836.1">
    <property type="nucleotide sequence ID" value="NZ_FOEG01000002.1"/>
</dbReference>
<dbReference type="NCBIfam" id="TIGR00426">
    <property type="entry name" value="competence protein ComEA helix-hairpin-helix repeat region"/>
    <property type="match status" value="1"/>
</dbReference>
<sequence length="91" mass="9416">MSKSRRAVRFAPAVAMLFAASAFAGPVDLNTADAETLAAELDGVGESRAAAIVEYREANGGFDSVDALTNVQGVGAATLESNRERLTVDVD</sequence>
<dbReference type="InterPro" id="IPR051675">
    <property type="entry name" value="Endo/Exo/Phosphatase_dom_1"/>
</dbReference>
<dbReference type="Proteomes" id="UP000199657">
    <property type="component" value="Unassembled WGS sequence"/>
</dbReference>
<dbReference type="AlphaFoldDB" id="A0A1H8RU16"/>
<dbReference type="Gene3D" id="1.10.150.280">
    <property type="entry name" value="AF1531-like domain"/>
    <property type="match status" value="1"/>
</dbReference>
<reference evidence="2 3" key="1">
    <citation type="submission" date="2016-10" db="EMBL/GenBank/DDBJ databases">
        <authorList>
            <person name="de Groot N.N."/>
        </authorList>
    </citation>
    <scope>NUCLEOTIDE SEQUENCE [LARGE SCALE GENOMIC DNA]</scope>
    <source>
        <strain evidence="2 3">CGMCC 1.6291</strain>
    </source>
</reference>
<protein>
    <submittedName>
        <fullName evidence="2">Competence protein ComEA</fullName>
    </submittedName>
</protein>
<dbReference type="OrthoDB" id="7510573at2"/>
<organism evidence="2 3">
    <name type="scientific">Aquisalimonas asiatica</name>
    <dbReference type="NCBI Taxonomy" id="406100"/>
    <lineage>
        <taxon>Bacteria</taxon>
        <taxon>Pseudomonadati</taxon>
        <taxon>Pseudomonadota</taxon>
        <taxon>Gammaproteobacteria</taxon>
        <taxon>Chromatiales</taxon>
        <taxon>Ectothiorhodospiraceae</taxon>
        <taxon>Aquisalimonas</taxon>
    </lineage>
</organism>
<feature type="chain" id="PRO_5011474558" evidence="1">
    <location>
        <begin position="25"/>
        <end position="91"/>
    </location>
</feature>
<keyword evidence="3" id="KW-1185">Reference proteome</keyword>
<evidence type="ECO:0000313" key="2">
    <source>
        <dbReference type="EMBL" id="SEO69658.1"/>
    </source>
</evidence>
<dbReference type="GO" id="GO:0015628">
    <property type="term" value="P:protein secretion by the type II secretion system"/>
    <property type="evidence" value="ECO:0007669"/>
    <property type="project" value="TreeGrafter"/>
</dbReference>
<dbReference type="InterPro" id="IPR004509">
    <property type="entry name" value="Competence_ComEA_HhH"/>
</dbReference>
<evidence type="ECO:0000313" key="3">
    <source>
        <dbReference type="Proteomes" id="UP000199657"/>
    </source>
</evidence>
<dbReference type="STRING" id="406100.SAMN04488052_102240"/>